<feature type="domain" description="HTH tetR-type" evidence="5">
    <location>
        <begin position="24"/>
        <end position="84"/>
    </location>
</feature>
<dbReference type="PANTHER" id="PTHR47506">
    <property type="entry name" value="TRANSCRIPTIONAL REGULATORY PROTEIN"/>
    <property type="match status" value="1"/>
</dbReference>
<name>A0A4S4NBL8_9RHOB</name>
<evidence type="ECO:0000313" key="6">
    <source>
        <dbReference type="EMBL" id="THH36065.1"/>
    </source>
</evidence>
<dbReference type="Pfam" id="PF00440">
    <property type="entry name" value="TetR_N"/>
    <property type="match status" value="1"/>
</dbReference>
<dbReference type="InterPro" id="IPR001647">
    <property type="entry name" value="HTH_TetR"/>
</dbReference>
<dbReference type="Gene3D" id="1.10.357.10">
    <property type="entry name" value="Tetracycline Repressor, domain 2"/>
    <property type="match status" value="1"/>
</dbReference>
<proteinExistence type="predicted"/>
<accession>A0A4S4NBL8</accession>
<evidence type="ECO:0000256" key="1">
    <source>
        <dbReference type="ARBA" id="ARBA00023015"/>
    </source>
</evidence>
<evidence type="ECO:0000256" key="3">
    <source>
        <dbReference type="ARBA" id="ARBA00023163"/>
    </source>
</evidence>
<dbReference type="GO" id="GO:0003677">
    <property type="term" value="F:DNA binding"/>
    <property type="evidence" value="ECO:0007669"/>
    <property type="project" value="UniProtKB-UniRule"/>
</dbReference>
<gene>
    <name evidence="6" type="ORF">E4Z66_13475</name>
</gene>
<dbReference type="RefSeq" id="WP_136463535.1">
    <property type="nucleotide sequence ID" value="NZ_SRKY01000003.1"/>
</dbReference>
<dbReference type="OrthoDB" id="9787680at2"/>
<dbReference type="InterPro" id="IPR036271">
    <property type="entry name" value="Tet_transcr_reg_TetR-rel_C_sf"/>
</dbReference>
<evidence type="ECO:0000313" key="7">
    <source>
        <dbReference type="Proteomes" id="UP000306602"/>
    </source>
</evidence>
<organism evidence="6 7">
    <name type="scientific">Aliishimia ponticola</name>
    <dbReference type="NCBI Taxonomy" id="2499833"/>
    <lineage>
        <taxon>Bacteria</taxon>
        <taxon>Pseudomonadati</taxon>
        <taxon>Pseudomonadota</taxon>
        <taxon>Alphaproteobacteria</taxon>
        <taxon>Rhodobacterales</taxon>
        <taxon>Paracoccaceae</taxon>
        <taxon>Aliishimia</taxon>
    </lineage>
</organism>
<dbReference type="Proteomes" id="UP000306602">
    <property type="component" value="Unassembled WGS sequence"/>
</dbReference>
<evidence type="ECO:0000256" key="2">
    <source>
        <dbReference type="ARBA" id="ARBA00023125"/>
    </source>
</evidence>
<keyword evidence="1" id="KW-0805">Transcription regulation</keyword>
<sequence length="205" mass="22631">MTIELNSDAFETAPAWTCIGRKAANPKDRVLNAATELFCHHGFAATGVDTIASRAGTAKSTLYAHFKSKEKLIDAVLEREGKAWRDWFFGRLGKIKGTPKDKLCAVFDILAEWFSDPEFYGCPFINAIGEATSENETLRNAAKVHKSHVNLWIQAQAMELGMERPDDLVREMTVLVDGAIVAAQVSRDSDFAQVAKSLIARRLGD</sequence>
<dbReference type="InterPro" id="IPR009057">
    <property type="entry name" value="Homeodomain-like_sf"/>
</dbReference>
<dbReference type="PANTHER" id="PTHR47506:SF3">
    <property type="entry name" value="HTH-TYPE TRANSCRIPTIONAL REGULATOR LMRA"/>
    <property type="match status" value="1"/>
</dbReference>
<dbReference type="AlphaFoldDB" id="A0A4S4NBL8"/>
<dbReference type="SUPFAM" id="SSF48498">
    <property type="entry name" value="Tetracyclin repressor-like, C-terminal domain"/>
    <property type="match status" value="1"/>
</dbReference>
<reference evidence="6 7" key="1">
    <citation type="submission" date="2019-04" db="EMBL/GenBank/DDBJ databases">
        <title>Shimia ponticola sp. nov., isolated from seawater.</title>
        <authorList>
            <person name="Kim Y.-O."/>
            <person name="Yoon J.-H."/>
        </authorList>
    </citation>
    <scope>NUCLEOTIDE SEQUENCE [LARGE SCALE GENOMIC DNA]</scope>
    <source>
        <strain evidence="6 7">MYP11</strain>
    </source>
</reference>
<dbReference type="FunFam" id="1.10.10.60:FF:000141">
    <property type="entry name" value="TetR family transcriptional regulator"/>
    <property type="match status" value="1"/>
</dbReference>
<dbReference type="EMBL" id="SRKY01000003">
    <property type="protein sequence ID" value="THH36065.1"/>
    <property type="molecule type" value="Genomic_DNA"/>
</dbReference>
<keyword evidence="2 4" id="KW-0238">DNA-binding</keyword>
<evidence type="ECO:0000259" key="5">
    <source>
        <dbReference type="PROSITE" id="PS50977"/>
    </source>
</evidence>
<comment type="caution">
    <text evidence="6">The sequence shown here is derived from an EMBL/GenBank/DDBJ whole genome shotgun (WGS) entry which is preliminary data.</text>
</comment>
<protein>
    <submittedName>
        <fullName evidence="6">TetR/AcrR family transcriptional regulator</fullName>
    </submittedName>
</protein>
<feature type="DNA-binding region" description="H-T-H motif" evidence="4">
    <location>
        <begin position="47"/>
        <end position="66"/>
    </location>
</feature>
<dbReference type="SUPFAM" id="SSF46689">
    <property type="entry name" value="Homeodomain-like"/>
    <property type="match status" value="1"/>
</dbReference>
<keyword evidence="7" id="KW-1185">Reference proteome</keyword>
<dbReference type="PROSITE" id="PS50977">
    <property type="entry name" value="HTH_TETR_2"/>
    <property type="match status" value="1"/>
</dbReference>
<dbReference type="PRINTS" id="PR00455">
    <property type="entry name" value="HTHTETR"/>
</dbReference>
<evidence type="ECO:0000256" key="4">
    <source>
        <dbReference type="PROSITE-ProRule" id="PRU00335"/>
    </source>
</evidence>
<keyword evidence="3" id="KW-0804">Transcription</keyword>